<dbReference type="SUPFAM" id="SSF56672">
    <property type="entry name" value="DNA/RNA polymerases"/>
    <property type="match status" value="1"/>
</dbReference>
<dbReference type="EMBL" id="SSTD01010378">
    <property type="protein sequence ID" value="TYK11916.1"/>
    <property type="molecule type" value="Genomic_DNA"/>
</dbReference>
<dbReference type="Gene3D" id="3.10.10.10">
    <property type="entry name" value="HIV Type 1 Reverse Transcriptase, subunit A, domain 1"/>
    <property type="match status" value="1"/>
</dbReference>
<accession>A0A5D3CNB1</accession>
<evidence type="ECO:0000313" key="1">
    <source>
        <dbReference type="EMBL" id="TYK11916.1"/>
    </source>
</evidence>
<proteinExistence type="predicted"/>
<organism evidence="1 2">
    <name type="scientific">Cucumis melo var. makuwa</name>
    <name type="common">Oriental melon</name>
    <dbReference type="NCBI Taxonomy" id="1194695"/>
    <lineage>
        <taxon>Eukaryota</taxon>
        <taxon>Viridiplantae</taxon>
        <taxon>Streptophyta</taxon>
        <taxon>Embryophyta</taxon>
        <taxon>Tracheophyta</taxon>
        <taxon>Spermatophyta</taxon>
        <taxon>Magnoliopsida</taxon>
        <taxon>eudicotyledons</taxon>
        <taxon>Gunneridae</taxon>
        <taxon>Pentapetalae</taxon>
        <taxon>rosids</taxon>
        <taxon>fabids</taxon>
        <taxon>Cucurbitales</taxon>
        <taxon>Cucurbitaceae</taxon>
        <taxon>Benincaseae</taxon>
        <taxon>Cucumis</taxon>
    </lineage>
</organism>
<dbReference type="InterPro" id="IPR043502">
    <property type="entry name" value="DNA/RNA_pol_sf"/>
</dbReference>
<evidence type="ECO:0000313" key="2">
    <source>
        <dbReference type="Proteomes" id="UP000321947"/>
    </source>
</evidence>
<reference evidence="1 2" key="1">
    <citation type="submission" date="2019-08" db="EMBL/GenBank/DDBJ databases">
        <title>Draft genome sequences of two oriental melons (Cucumis melo L. var makuwa).</title>
        <authorList>
            <person name="Kwon S.-Y."/>
        </authorList>
    </citation>
    <scope>NUCLEOTIDE SEQUENCE [LARGE SCALE GENOMIC DNA]</scope>
    <source>
        <strain evidence="2">cv. Chang Bougi</strain>
        <tissue evidence="1">Leaf</tissue>
    </source>
</reference>
<dbReference type="AlphaFoldDB" id="A0A5D3CNB1"/>
<sequence>MLSKEKIKACQIKIANRVLDVTLSVLGMHDFERLVQVQGGWDCSPIQSHLSHEGQQVARPRYLKYLGYCCRYQIGRELHTVPISRALYIMAPVEAKELKVLLQELLDKDFIKPSMSPWQAPVLFVKKKDWSMRLCISYRELNKVTIKNDAMKADDWEVLQSTLHIVFRLGDEKDLCVELGGDASILHLEVVDIILV</sequence>
<gene>
    <name evidence="1" type="ORF">E5676_scaffold177G00820</name>
</gene>
<dbReference type="Proteomes" id="UP000321947">
    <property type="component" value="Unassembled WGS sequence"/>
</dbReference>
<name>A0A5D3CNB1_CUCMM</name>
<dbReference type="PANTHER" id="PTHR15503:SF45">
    <property type="entry name" value="RNA-DIRECTED DNA POLYMERASE HOMOLOG"/>
    <property type="match status" value="1"/>
</dbReference>
<protein>
    <submittedName>
        <fullName evidence="1">Ty3-gypsy retrotransposon protein</fullName>
    </submittedName>
</protein>
<dbReference type="PANTHER" id="PTHR15503">
    <property type="entry name" value="LDOC1 RELATED"/>
    <property type="match status" value="1"/>
</dbReference>
<dbReference type="InterPro" id="IPR032567">
    <property type="entry name" value="RTL1-rel"/>
</dbReference>
<comment type="caution">
    <text evidence="1">The sequence shown here is derived from an EMBL/GenBank/DDBJ whole genome shotgun (WGS) entry which is preliminary data.</text>
</comment>